<dbReference type="PRINTS" id="PR00038">
    <property type="entry name" value="HTHLUXR"/>
</dbReference>
<evidence type="ECO:0000256" key="2">
    <source>
        <dbReference type="ARBA" id="ARBA00023125"/>
    </source>
</evidence>
<feature type="transmembrane region" description="Helical" evidence="5">
    <location>
        <begin position="185"/>
        <end position="207"/>
    </location>
</feature>
<dbReference type="Proteomes" id="UP000006001">
    <property type="component" value="Unassembled WGS sequence"/>
</dbReference>
<gene>
    <name evidence="7" type="ORF">HMPREF0762_01492</name>
</gene>
<keyword evidence="5" id="KW-0472">Membrane</keyword>
<evidence type="ECO:0000256" key="4">
    <source>
        <dbReference type="SAM" id="MobiDB-lite"/>
    </source>
</evidence>
<sequence>MLESIAFSERRSFPAAEAGRTAQRTKAEREARDRAFPLSGTRFKEKALRNHACDAPRMRGARLLSMFGLACYIAWSFLFWNGPLLMIGPWDAAGASVAFVVQGIATVVASVLIAGIALRSPSAFLRFAAFALFCGLSIAAVVLLALSRGDESVQQLSIAFALSGAGSTLRLLWEERISLGGVRTVALTVAAAYVLGYVLFVACALLASEAVIAAAIVLSIAGMLSFLAADSIPKRSKGDGGQAKPSGKEAGPDAVQRSALGSTTHGDANASGVLGRNGRASAFFARDIGTSPVATRPPSLKELAKQLPATHLVIVALAFFGYGAMRTTGVIGGYAAGGVLSSALSAGVPALASLVAVLLAYCLHQKNASLTFYVAFPLMVIAALIPPELDPFSGGAAFCIALVGSETIKYVVWFMLVRSFAQDQVSALFILAMLRCAQWLGSVAGQSASLVAPTGQTLSIVVLLALMMALLLAVGLPSRGFFSTPEASVQDRAKPRDHVALAVRRYGLTPREAEILGYWAGGYSSPYIEKKLFISKSTVKTHLGHIYEKTKTSNRQSLLELLESLE</sequence>
<accession>D0WI20</accession>
<dbReference type="PANTHER" id="PTHR44688:SF16">
    <property type="entry name" value="DNA-BINDING TRANSCRIPTIONAL ACTIVATOR DEVR_DOSR"/>
    <property type="match status" value="1"/>
</dbReference>
<dbReference type="OrthoDB" id="9808843at2"/>
<reference evidence="7" key="1">
    <citation type="submission" date="2009-10" db="EMBL/GenBank/DDBJ databases">
        <authorList>
            <person name="Weinstock G."/>
            <person name="Sodergren E."/>
            <person name="Clifton S."/>
            <person name="Fulton L."/>
            <person name="Fulton B."/>
            <person name="Courtney L."/>
            <person name="Fronick C."/>
            <person name="Harrison M."/>
            <person name="Strong C."/>
            <person name="Farmer C."/>
            <person name="Delahaunty K."/>
            <person name="Markovic C."/>
            <person name="Hall O."/>
            <person name="Minx P."/>
            <person name="Tomlinson C."/>
            <person name="Mitreva M."/>
            <person name="Nelson J."/>
            <person name="Hou S."/>
            <person name="Wollam A."/>
            <person name="Pepin K.H."/>
            <person name="Johnson M."/>
            <person name="Bhonagiri V."/>
            <person name="Nash W.E."/>
            <person name="Warren W."/>
            <person name="Chinwalla A."/>
            <person name="Mardis E.R."/>
            <person name="Wilson R.K."/>
        </authorList>
    </citation>
    <scope>NUCLEOTIDE SEQUENCE [LARGE SCALE GENOMIC DNA]</scope>
    <source>
        <strain evidence="7">ATCC 700122</strain>
    </source>
</reference>
<evidence type="ECO:0000313" key="7">
    <source>
        <dbReference type="EMBL" id="EEZ60687.1"/>
    </source>
</evidence>
<dbReference type="SUPFAM" id="SSF46894">
    <property type="entry name" value="C-terminal effector domain of the bipartite response regulators"/>
    <property type="match status" value="1"/>
</dbReference>
<protein>
    <submittedName>
        <fullName evidence="7">Transcriptional regulator, LuxR family</fullName>
    </submittedName>
</protein>
<feature type="transmembrane region" description="Helical" evidence="5">
    <location>
        <begin position="425"/>
        <end position="445"/>
    </location>
</feature>
<evidence type="ECO:0000313" key="8">
    <source>
        <dbReference type="Proteomes" id="UP000006001"/>
    </source>
</evidence>
<dbReference type="EMBL" id="ACUX02000016">
    <property type="protein sequence ID" value="EEZ60687.1"/>
    <property type="molecule type" value="Genomic_DNA"/>
</dbReference>
<dbReference type="SMART" id="SM00421">
    <property type="entry name" value="HTH_LUXR"/>
    <property type="match status" value="1"/>
</dbReference>
<feature type="transmembrane region" description="Helical" evidence="5">
    <location>
        <begin position="63"/>
        <end position="80"/>
    </location>
</feature>
<feature type="transmembrane region" description="Helical" evidence="5">
    <location>
        <begin position="213"/>
        <end position="229"/>
    </location>
</feature>
<dbReference type="eggNOG" id="COG2197">
    <property type="taxonomic scope" value="Bacteria"/>
</dbReference>
<keyword evidence="3" id="KW-0804">Transcription</keyword>
<dbReference type="Gene3D" id="1.10.10.10">
    <property type="entry name" value="Winged helix-like DNA-binding domain superfamily/Winged helix DNA-binding domain"/>
    <property type="match status" value="1"/>
</dbReference>
<keyword evidence="5" id="KW-0812">Transmembrane</keyword>
<evidence type="ECO:0000256" key="5">
    <source>
        <dbReference type="SAM" id="Phobius"/>
    </source>
</evidence>
<dbReference type="GO" id="GO:0006355">
    <property type="term" value="P:regulation of DNA-templated transcription"/>
    <property type="evidence" value="ECO:0007669"/>
    <property type="project" value="InterPro"/>
</dbReference>
<keyword evidence="5" id="KW-1133">Transmembrane helix</keyword>
<dbReference type="AlphaFoldDB" id="D0WI20"/>
<dbReference type="PROSITE" id="PS50043">
    <property type="entry name" value="HTH_LUXR_2"/>
    <property type="match status" value="1"/>
</dbReference>
<feature type="transmembrane region" description="Helical" evidence="5">
    <location>
        <begin position="92"/>
        <end position="117"/>
    </location>
</feature>
<proteinExistence type="predicted"/>
<dbReference type="GO" id="GO:0003677">
    <property type="term" value="F:DNA binding"/>
    <property type="evidence" value="ECO:0007669"/>
    <property type="project" value="UniProtKB-KW"/>
</dbReference>
<dbReference type="PANTHER" id="PTHR44688">
    <property type="entry name" value="DNA-BINDING TRANSCRIPTIONAL ACTIVATOR DEVR_DOSR"/>
    <property type="match status" value="1"/>
</dbReference>
<feature type="transmembrane region" description="Helical" evidence="5">
    <location>
        <begin position="457"/>
        <end position="476"/>
    </location>
</feature>
<keyword evidence="8" id="KW-1185">Reference proteome</keyword>
<keyword evidence="1" id="KW-0805">Transcription regulation</keyword>
<evidence type="ECO:0000256" key="1">
    <source>
        <dbReference type="ARBA" id="ARBA00023015"/>
    </source>
</evidence>
<feature type="transmembrane region" description="Helical" evidence="5">
    <location>
        <begin position="307"/>
        <end position="325"/>
    </location>
</feature>
<comment type="caution">
    <text evidence="7">The sequence shown here is derived from an EMBL/GenBank/DDBJ whole genome shotgun (WGS) entry which is preliminary data.</text>
</comment>
<feature type="transmembrane region" description="Helical" evidence="5">
    <location>
        <begin position="124"/>
        <end position="146"/>
    </location>
</feature>
<organism evidence="7 8">
    <name type="scientific">Slackia exigua (strain ATCC 700122 / DSM 15923 / CIP 105133 / JCM 11022 / KCTC 5966 / S-7)</name>
    <dbReference type="NCBI Taxonomy" id="649764"/>
    <lineage>
        <taxon>Bacteria</taxon>
        <taxon>Bacillati</taxon>
        <taxon>Actinomycetota</taxon>
        <taxon>Coriobacteriia</taxon>
        <taxon>Eggerthellales</taxon>
        <taxon>Eggerthellaceae</taxon>
        <taxon>Slackia</taxon>
    </lineage>
</organism>
<feature type="region of interest" description="Disordered" evidence="4">
    <location>
        <begin position="235"/>
        <end position="273"/>
    </location>
</feature>
<feature type="transmembrane region" description="Helical" evidence="5">
    <location>
        <begin position="370"/>
        <end position="386"/>
    </location>
</feature>
<dbReference type="InterPro" id="IPR000792">
    <property type="entry name" value="Tscrpt_reg_LuxR_C"/>
</dbReference>
<name>D0WI20_SLAES</name>
<dbReference type="InterPro" id="IPR036388">
    <property type="entry name" value="WH-like_DNA-bd_sf"/>
</dbReference>
<dbReference type="CDD" id="cd06170">
    <property type="entry name" value="LuxR_C_like"/>
    <property type="match status" value="1"/>
</dbReference>
<dbReference type="HOGENOM" id="CLU_575843_0_0_11"/>
<keyword evidence="2" id="KW-0238">DNA-binding</keyword>
<feature type="transmembrane region" description="Helical" evidence="5">
    <location>
        <begin position="331"/>
        <end position="363"/>
    </location>
</feature>
<dbReference type="InterPro" id="IPR016032">
    <property type="entry name" value="Sig_transdc_resp-reg_C-effctor"/>
</dbReference>
<feature type="domain" description="HTH luxR-type" evidence="6">
    <location>
        <begin position="498"/>
        <end position="566"/>
    </location>
</feature>
<feature type="transmembrane region" description="Helical" evidence="5">
    <location>
        <begin position="392"/>
        <end position="413"/>
    </location>
</feature>
<evidence type="ECO:0000256" key="3">
    <source>
        <dbReference type="ARBA" id="ARBA00023163"/>
    </source>
</evidence>
<dbReference type="Pfam" id="PF00196">
    <property type="entry name" value="GerE"/>
    <property type="match status" value="1"/>
</dbReference>
<evidence type="ECO:0000259" key="6">
    <source>
        <dbReference type="PROSITE" id="PS50043"/>
    </source>
</evidence>
<dbReference type="STRING" id="649764.HMPREF0762_01492"/>
<feature type="transmembrane region" description="Helical" evidence="5">
    <location>
        <begin position="152"/>
        <end position="173"/>
    </location>
</feature>